<dbReference type="InterPro" id="IPR000600">
    <property type="entry name" value="ROK"/>
</dbReference>
<dbReference type="GO" id="GO:0009384">
    <property type="term" value="F:N-acylmannosamine kinase activity"/>
    <property type="evidence" value="ECO:0007669"/>
    <property type="project" value="TreeGrafter"/>
</dbReference>
<dbReference type="KEGG" id="ppru:FDP22_06270"/>
<sequence length="397" mass="41715">MPPSTIPGGDQAGLRAYNRRLIIDLIRQSGPMPKAEIARATGLTAQSASVIVNALLKEGLVRKEEKVRGRVGQPSTPIALAPEGALSIGVKIGRRSLELALVDFLGEVILAREARYDVPRCADVMARLASEAAALMSGVTPAQHARIIGVGVAAPGTLSGWGDVLELGPRELQDWDEVDITGTVHTLFGLPAEMWNDATAACAAEMMLGRAMEFSSALYIYVGTFIGGGVVLEGRLLEGTRANAGAIGSMPVPGPAGPEQLIRQASLLGLDRSLASAGIGSAGEMREKVRMARSHPAWLDWRARAARGIAHAIAASAAVIDFEGVVIDAMLDSVDVEALTEETRRAFAQIDVTGTSPLEIRAGTIGFAARSLGAAILPIVRSFSPDRELLVKRRAAP</sequence>
<dbReference type="Gene3D" id="3.30.420.40">
    <property type="match status" value="2"/>
</dbReference>
<dbReference type="InterPro" id="IPR036388">
    <property type="entry name" value="WH-like_DNA-bd_sf"/>
</dbReference>
<feature type="domain" description="HTH marR-type" evidence="1">
    <location>
        <begin position="22"/>
        <end position="65"/>
    </location>
</feature>
<dbReference type="Gene3D" id="1.10.10.10">
    <property type="entry name" value="Winged helix-like DNA-binding domain superfamily/Winged helix DNA-binding domain"/>
    <property type="match status" value="1"/>
</dbReference>
<dbReference type="Proteomes" id="UP000305888">
    <property type="component" value="Chromosome"/>
</dbReference>
<dbReference type="SUPFAM" id="SSF46785">
    <property type="entry name" value="Winged helix' DNA-binding domain"/>
    <property type="match status" value="1"/>
</dbReference>
<dbReference type="Pfam" id="PF00480">
    <property type="entry name" value="ROK"/>
    <property type="match status" value="1"/>
</dbReference>
<gene>
    <name evidence="2" type="ORF">FDP22_06270</name>
</gene>
<dbReference type="OrthoDB" id="49685at2"/>
<organism evidence="2 3">
    <name type="scientific">Paroceanicella profunda</name>
    <dbReference type="NCBI Taxonomy" id="2579971"/>
    <lineage>
        <taxon>Bacteria</taxon>
        <taxon>Pseudomonadati</taxon>
        <taxon>Pseudomonadota</taxon>
        <taxon>Alphaproteobacteria</taxon>
        <taxon>Rhodobacterales</taxon>
        <taxon>Paracoccaceae</taxon>
        <taxon>Paroceanicella</taxon>
    </lineage>
</organism>
<dbReference type="InterPro" id="IPR043129">
    <property type="entry name" value="ATPase_NBD"/>
</dbReference>
<name>A0A5B8FVM9_9RHOB</name>
<dbReference type="PANTHER" id="PTHR18964:SF169">
    <property type="entry name" value="N-ACETYLMANNOSAMINE KINASE"/>
    <property type="match status" value="1"/>
</dbReference>
<dbReference type="RefSeq" id="WP_138577811.1">
    <property type="nucleotide sequence ID" value="NZ_CP040818.1"/>
</dbReference>
<proteinExistence type="predicted"/>
<evidence type="ECO:0000313" key="3">
    <source>
        <dbReference type="Proteomes" id="UP000305888"/>
    </source>
</evidence>
<dbReference type="EMBL" id="CP040818">
    <property type="protein sequence ID" value="QDL91424.1"/>
    <property type="molecule type" value="Genomic_DNA"/>
</dbReference>
<dbReference type="PANTHER" id="PTHR18964">
    <property type="entry name" value="ROK (REPRESSOR, ORF, KINASE) FAMILY"/>
    <property type="match status" value="1"/>
</dbReference>
<evidence type="ECO:0000313" key="2">
    <source>
        <dbReference type="EMBL" id="QDL91424.1"/>
    </source>
</evidence>
<dbReference type="GO" id="GO:0003700">
    <property type="term" value="F:DNA-binding transcription factor activity"/>
    <property type="evidence" value="ECO:0007669"/>
    <property type="project" value="InterPro"/>
</dbReference>
<protein>
    <submittedName>
        <fullName evidence="2">ROK family transcriptional regulator</fullName>
    </submittedName>
</protein>
<dbReference type="Pfam" id="PF12802">
    <property type="entry name" value="MarR_2"/>
    <property type="match status" value="1"/>
</dbReference>
<dbReference type="InterPro" id="IPR036390">
    <property type="entry name" value="WH_DNA-bd_sf"/>
</dbReference>
<keyword evidence="3" id="KW-1185">Reference proteome</keyword>
<accession>A0A5B8FVM9</accession>
<reference evidence="2 3" key="1">
    <citation type="submission" date="2019-06" db="EMBL/GenBank/DDBJ databases">
        <title>Genome sequence of Rhodobacteraceae bacterium D4M1.</title>
        <authorList>
            <person name="Cao J."/>
        </authorList>
    </citation>
    <scope>NUCLEOTIDE SEQUENCE [LARGE SCALE GENOMIC DNA]</scope>
    <source>
        <strain evidence="2 3">D4M1</strain>
    </source>
</reference>
<dbReference type="InterPro" id="IPR000835">
    <property type="entry name" value="HTH_MarR-typ"/>
</dbReference>
<dbReference type="GO" id="GO:0019262">
    <property type="term" value="P:N-acetylneuraminate catabolic process"/>
    <property type="evidence" value="ECO:0007669"/>
    <property type="project" value="TreeGrafter"/>
</dbReference>
<evidence type="ECO:0000259" key="1">
    <source>
        <dbReference type="Pfam" id="PF12802"/>
    </source>
</evidence>
<dbReference type="CDD" id="cd23763">
    <property type="entry name" value="ASKHA_ATPase_ROK"/>
    <property type="match status" value="1"/>
</dbReference>
<dbReference type="AlphaFoldDB" id="A0A5B8FVM9"/>
<dbReference type="SUPFAM" id="SSF53067">
    <property type="entry name" value="Actin-like ATPase domain"/>
    <property type="match status" value="1"/>
</dbReference>